<keyword evidence="1" id="KW-0812">Transmembrane</keyword>
<keyword evidence="1" id="KW-0472">Membrane</keyword>
<feature type="transmembrane region" description="Helical" evidence="1">
    <location>
        <begin position="409"/>
        <end position="430"/>
    </location>
</feature>
<keyword evidence="1" id="KW-1133">Transmembrane helix</keyword>
<feature type="transmembrane region" description="Helical" evidence="1">
    <location>
        <begin position="607"/>
        <end position="625"/>
    </location>
</feature>
<dbReference type="AlphaFoldDB" id="A0A7S8E8K7"/>
<keyword evidence="4" id="KW-1185">Reference proteome</keyword>
<dbReference type="Pfam" id="PF10131">
    <property type="entry name" value="PTPS_related"/>
    <property type="match status" value="1"/>
</dbReference>
<evidence type="ECO:0000256" key="1">
    <source>
        <dbReference type="SAM" id="Phobius"/>
    </source>
</evidence>
<evidence type="ECO:0000313" key="3">
    <source>
        <dbReference type="EMBL" id="QPC82374.1"/>
    </source>
</evidence>
<reference evidence="3 4" key="1">
    <citation type="submission" date="2020-02" db="EMBL/GenBank/DDBJ databases">
        <authorList>
            <person name="Zheng R.K."/>
            <person name="Sun C.M."/>
        </authorList>
    </citation>
    <scope>NUCLEOTIDE SEQUENCE [LARGE SCALE GENOMIC DNA]</scope>
    <source>
        <strain evidence="4">rifampicinis</strain>
    </source>
</reference>
<feature type="transmembrane region" description="Helical" evidence="1">
    <location>
        <begin position="378"/>
        <end position="397"/>
    </location>
</feature>
<evidence type="ECO:0000313" key="4">
    <source>
        <dbReference type="Proteomes" id="UP000594468"/>
    </source>
</evidence>
<feature type="transmembrane region" description="Helical" evidence="1">
    <location>
        <begin position="127"/>
        <end position="146"/>
    </location>
</feature>
<protein>
    <recommendedName>
        <fullName evidence="2">Membrane protein 6-pyruvoyl-tetrahydropterin synthase-related domain-containing protein</fullName>
    </recommendedName>
</protein>
<proteinExistence type="predicted"/>
<feature type="domain" description="Membrane protein 6-pyruvoyl-tetrahydropterin synthase-related" evidence="2">
    <location>
        <begin position="76"/>
        <end position="364"/>
    </location>
</feature>
<gene>
    <name evidence="3" type="ORF">G4Y79_22255</name>
</gene>
<dbReference type="InterPro" id="IPR018776">
    <property type="entry name" value="Membrane_prot_PTPS-rel_domain"/>
</dbReference>
<dbReference type="RefSeq" id="WP_195170443.1">
    <property type="nucleotide sequence ID" value="NZ_CP062983.1"/>
</dbReference>
<feature type="transmembrane region" description="Helical" evidence="1">
    <location>
        <begin position="310"/>
        <end position="329"/>
    </location>
</feature>
<sequence>MKWLSSRLDFGLLLVLLLSCFAALPLILHPQGLPNGADVLYHTYRAALMDRSWALSDLFPRWADVLYYGYGAPLWHFYAPLSYYLTSLLSGLFAVDALGALRILIIICNLSAGVGMYDFSKRLSGRLGGVLAALAYLFAPYILFTLPYARGAYPELLALALFPWVMWRFTLLQTTRSRRDTALAALCLFLVIMAHNLMAVVLTLFLLAYILWHMVTAQIVTPRKQWRIAIYPYTLSVLAVALAVGLSAYFWLPVLLEAGTVHLQNLTAVDQLNYQNFFVWGDVLFGLVPLQDAGAINALRPVTVLGLPQWVLALSGFVGSIVVIVRVWRAGERPILTLSQSLFFGFCALICMVLVLPLSASIWQGLTPLQYLQFPWRLLGPAAFSLAVLVGMNAHWLQKVARPNWQMGLAAAATALILLLAAPLFTVLQWRYETLNTSVGAYLDSEQDGVQLGTTFTDEYRPADVSTLPGPQPALIDDYRDGYPVDRAHAPDGVDIFARDSGPTSNVWDTRADEAFTLEVYTFYWPGWVASVDGGQVPITPSPNHGFITFEVPAGQHTVSVNLTATMPRLFGNLISILTIIAFFACLRFLPAGVPVDRVPQVTQRQAFGVLIGGAVALVGVLLFMPEPSVLWLNTEPGRAPARTEVRYTFSDEEGELARVTGYDLGRTTFAPGDTVRLAVYWQGRRDDIAINYSSFVHIGEPEVPPLAQVDKLHPGGYAMSEWWSPEEYIYDEYEIKLPADMPAGDYTVFVGLYTCALAPAGDCGNGYRPQVTDTEGQSVGDTLPLTTISVR</sequence>
<dbReference type="KEGG" id="pmet:G4Y79_22255"/>
<dbReference type="PROSITE" id="PS51257">
    <property type="entry name" value="PROKAR_LIPOPROTEIN"/>
    <property type="match status" value="1"/>
</dbReference>
<name>A0A7S8E8K7_9CHLR</name>
<feature type="transmembrane region" description="Helical" evidence="1">
    <location>
        <begin position="83"/>
        <end position="107"/>
    </location>
</feature>
<dbReference type="Proteomes" id="UP000594468">
    <property type="component" value="Chromosome"/>
</dbReference>
<evidence type="ECO:0000259" key="2">
    <source>
        <dbReference type="Pfam" id="PF10131"/>
    </source>
</evidence>
<feature type="transmembrane region" description="Helical" evidence="1">
    <location>
        <begin position="183"/>
        <end position="210"/>
    </location>
</feature>
<feature type="transmembrane region" description="Helical" evidence="1">
    <location>
        <begin position="570"/>
        <end position="587"/>
    </location>
</feature>
<organism evidence="3 4">
    <name type="scientific">Phototrophicus methaneseepsis</name>
    <dbReference type="NCBI Taxonomy" id="2710758"/>
    <lineage>
        <taxon>Bacteria</taxon>
        <taxon>Bacillati</taxon>
        <taxon>Chloroflexota</taxon>
        <taxon>Candidatus Thermofontia</taxon>
        <taxon>Phototrophicales</taxon>
        <taxon>Phototrophicaceae</taxon>
        <taxon>Phototrophicus</taxon>
    </lineage>
</organism>
<feature type="transmembrane region" description="Helical" evidence="1">
    <location>
        <begin position="341"/>
        <end position="366"/>
    </location>
</feature>
<dbReference type="EMBL" id="CP062983">
    <property type="protein sequence ID" value="QPC82374.1"/>
    <property type="molecule type" value="Genomic_DNA"/>
</dbReference>
<feature type="transmembrane region" description="Helical" evidence="1">
    <location>
        <begin position="230"/>
        <end position="252"/>
    </location>
</feature>
<accession>A0A7S8E8K7</accession>